<feature type="transmembrane region" description="Helical" evidence="1">
    <location>
        <begin position="366"/>
        <end position="383"/>
    </location>
</feature>
<dbReference type="AlphaFoldDB" id="A0A212PQQ0"/>
<sequence>MGDGIRAHILAIVFFLILAVLLTWPVAITAGSALENEGDAVLNAWTLGWDVKHLLSPRALPHAPNFYPYPYTLYFSENLLGAALLAAPVIAATGNPILAYNILFIGAFALAAAATYLLVWSLTRDPEAAVLAGVLFAGMTLRFGPSPQLQVLLNFGIPLSLFFLFRLFQNGRAREAVGLGLSFALQASISVYHGLFLLFGLLVLGVERLVHSRTPRRAAGSRLLLAMALAGGILIPILWPYVEARRYVGGRSLGDQAAFGLLSFLLVPHGHLYARLPVFGEIHRYAHVETLFPGWVTLGLAAVGLLRRRSPWRRPFALLTLLGFTLSIGPALRLRLEDPPLLTGMPYLFLWMAFPAFQAIRVPARMFVLAQLGLAVLAGLGWRACRSSLPRARRVFGALLLLAVLEAYRGPFPRFPMPTSASALDTWLSQQTRETPFVEFPTLRTLDLTADPISLSRLAHQQFSTLYRCQPTPIGYSGFFPPLFWEVADRLLMFPSREGIAFLSDLGVRAVLIRSEGWLTGEREAFEARWALFSHVLELVQEGPEGRLYLLKPPRPGNGSLPQLIGKAEGERLWLFLRWPRGSRLGRIALTPPRYILRWRGEGRDGLIERTVQGALPQALPAYVTLLPLTAIPMPSGISRWEAVLHLEPGEIGRRSFPPLPPLELRRISEPEEIAATLPVASGFEELGLEFDNGGLLIALVRSGHAFCPGEVLEFTLFWTVTDAARWRTQEATPVVFVHLHDAHGRMAAGRDLPVDFGSRPFREWKEGEIVMQSYRLPLPTDLSPGPADLVLGLYPIGRPDAASRWAIRSGHIPLREPGAAQIARVEILPTPCQAPEEPFP</sequence>
<evidence type="ECO:0000256" key="1">
    <source>
        <dbReference type="SAM" id="Phobius"/>
    </source>
</evidence>
<keyword evidence="1" id="KW-1133">Transmembrane helix</keyword>
<evidence type="ECO:0000313" key="2">
    <source>
        <dbReference type="EMBL" id="SNB49243.1"/>
    </source>
</evidence>
<reference evidence="3" key="1">
    <citation type="submission" date="2017-06" db="EMBL/GenBank/DDBJ databases">
        <authorList>
            <person name="Varghese N."/>
            <person name="Submissions S."/>
        </authorList>
    </citation>
    <scope>NUCLEOTIDE SEQUENCE [LARGE SCALE GENOMIC DNA]</scope>
    <source>
        <strain evidence="3">JAD2</strain>
    </source>
</reference>
<feature type="transmembrane region" description="Helical" evidence="1">
    <location>
        <begin position="189"/>
        <end position="210"/>
    </location>
</feature>
<name>A0A212PQQ0_9CHLR</name>
<feature type="transmembrane region" description="Helical" evidence="1">
    <location>
        <begin position="312"/>
        <end position="329"/>
    </location>
</feature>
<evidence type="ECO:0000313" key="3">
    <source>
        <dbReference type="Proteomes" id="UP000197025"/>
    </source>
</evidence>
<feature type="transmembrane region" description="Helical" evidence="1">
    <location>
        <begin position="395"/>
        <end position="412"/>
    </location>
</feature>
<keyword evidence="3" id="KW-1185">Reference proteome</keyword>
<gene>
    <name evidence="2" type="ORF">SAMN02746019_00029170</name>
</gene>
<feature type="transmembrane region" description="Helical" evidence="1">
    <location>
        <begin position="98"/>
        <end position="122"/>
    </location>
</feature>
<feature type="transmembrane region" description="Helical" evidence="1">
    <location>
        <begin position="222"/>
        <end position="242"/>
    </location>
</feature>
<keyword evidence="1" id="KW-0812">Transmembrane</keyword>
<feature type="transmembrane region" description="Helical" evidence="1">
    <location>
        <begin position="71"/>
        <end position="91"/>
    </location>
</feature>
<feature type="transmembrane region" description="Helical" evidence="1">
    <location>
        <begin position="7"/>
        <end position="27"/>
    </location>
</feature>
<keyword evidence="1" id="KW-0472">Membrane</keyword>
<dbReference type="InParanoid" id="A0A212PQQ0"/>
<accession>A0A212PQQ0</accession>
<dbReference type="EMBL" id="FYEK01000002">
    <property type="protein sequence ID" value="SNB49243.1"/>
    <property type="molecule type" value="Genomic_DNA"/>
</dbReference>
<proteinExistence type="predicted"/>
<feature type="transmembrane region" description="Helical" evidence="1">
    <location>
        <begin position="128"/>
        <end position="144"/>
    </location>
</feature>
<feature type="transmembrane region" description="Helical" evidence="1">
    <location>
        <begin position="151"/>
        <end position="169"/>
    </location>
</feature>
<dbReference type="Proteomes" id="UP000197025">
    <property type="component" value="Unassembled WGS sequence"/>
</dbReference>
<protein>
    <submittedName>
        <fullName evidence="2">Uncharacterized protein</fullName>
    </submittedName>
</protein>
<organism evidence="2 3">
    <name type="scientific">Thermoflexus hugenholtzii JAD2</name>
    <dbReference type="NCBI Taxonomy" id="877466"/>
    <lineage>
        <taxon>Bacteria</taxon>
        <taxon>Bacillati</taxon>
        <taxon>Chloroflexota</taxon>
        <taxon>Thermoflexia</taxon>
        <taxon>Thermoflexales</taxon>
        <taxon>Thermoflexaceae</taxon>
        <taxon>Thermoflexus</taxon>
    </lineage>
</organism>
<feature type="transmembrane region" description="Helical" evidence="1">
    <location>
        <begin position="286"/>
        <end position="306"/>
    </location>
</feature>